<dbReference type="RefSeq" id="WP_253885036.1">
    <property type="nucleotide sequence ID" value="NZ_BAAAVB010000006.1"/>
</dbReference>
<dbReference type="EMBL" id="JAMTCO010000002">
    <property type="protein sequence ID" value="MCP2268086.1"/>
    <property type="molecule type" value="Genomic_DNA"/>
</dbReference>
<dbReference type="SUPFAM" id="SSF52309">
    <property type="entry name" value="N-(deoxy)ribosyltransferase-like"/>
    <property type="match status" value="1"/>
</dbReference>
<accession>A0ABT1I682</accession>
<dbReference type="Pfam" id="PF05014">
    <property type="entry name" value="Nuc_deoxyrib_tr"/>
    <property type="match status" value="1"/>
</dbReference>
<evidence type="ECO:0000313" key="1">
    <source>
        <dbReference type="EMBL" id="MCP2268086.1"/>
    </source>
</evidence>
<protein>
    <submittedName>
        <fullName evidence="1">Nucleoside 2-deoxyribosyltransferase</fullName>
    </submittedName>
</protein>
<keyword evidence="2" id="KW-1185">Reference proteome</keyword>
<dbReference type="Gene3D" id="3.40.50.450">
    <property type="match status" value="1"/>
</dbReference>
<gene>
    <name evidence="1" type="ORF">LV75_000572</name>
</gene>
<evidence type="ECO:0000313" key="2">
    <source>
        <dbReference type="Proteomes" id="UP001205185"/>
    </source>
</evidence>
<proteinExistence type="predicted"/>
<reference evidence="1 2" key="1">
    <citation type="submission" date="2022-06" db="EMBL/GenBank/DDBJ databases">
        <title>Genomic Encyclopedia of Archaeal and Bacterial Type Strains, Phase II (KMG-II): from individual species to whole genera.</title>
        <authorList>
            <person name="Goeker M."/>
        </authorList>
    </citation>
    <scope>NUCLEOTIDE SEQUENCE [LARGE SCALE GENOMIC DNA]</scope>
    <source>
        <strain evidence="1 2">DSM 44255</strain>
    </source>
</reference>
<name>A0ABT1I682_9PSEU</name>
<dbReference type="Proteomes" id="UP001205185">
    <property type="component" value="Unassembled WGS sequence"/>
</dbReference>
<dbReference type="InterPro" id="IPR007710">
    <property type="entry name" value="Nucleoside_deoxyribTrfase"/>
</dbReference>
<sequence>MAVVFLGGPFKALVDADGVMRPDERARLESIIAGLESAGHTVYNAHRREGWGAKFLTPAECTRLDLDEITASDVFVAFPGSPASPGTHIEIGWASALGKPVVLLLEEGVEYAFLVRGLHTVTNVTYLTLAPGEDPTERVVAVVST</sequence>
<comment type="caution">
    <text evidence="1">The sequence shown here is derived from an EMBL/GenBank/DDBJ whole genome shotgun (WGS) entry which is preliminary data.</text>
</comment>
<organism evidence="1 2">
    <name type="scientific">Actinokineospora diospyrosa</name>
    <dbReference type="NCBI Taxonomy" id="103728"/>
    <lineage>
        <taxon>Bacteria</taxon>
        <taxon>Bacillati</taxon>
        <taxon>Actinomycetota</taxon>
        <taxon>Actinomycetes</taxon>
        <taxon>Pseudonocardiales</taxon>
        <taxon>Pseudonocardiaceae</taxon>
        <taxon>Actinokineospora</taxon>
    </lineage>
</organism>